<reference evidence="2 4" key="1">
    <citation type="journal article" date="2008" name="Science">
        <title>The Physcomitrella genome reveals evolutionary insights into the conquest of land by plants.</title>
        <authorList>
            <person name="Rensing S."/>
            <person name="Lang D."/>
            <person name="Zimmer A."/>
            <person name="Terry A."/>
            <person name="Salamov A."/>
            <person name="Shapiro H."/>
            <person name="Nishiyama T."/>
            <person name="Perroud P.-F."/>
            <person name="Lindquist E."/>
            <person name="Kamisugi Y."/>
            <person name="Tanahashi T."/>
            <person name="Sakakibara K."/>
            <person name="Fujita T."/>
            <person name="Oishi K."/>
            <person name="Shin-I T."/>
            <person name="Kuroki Y."/>
            <person name="Toyoda A."/>
            <person name="Suzuki Y."/>
            <person name="Hashimoto A."/>
            <person name="Yamaguchi K."/>
            <person name="Sugano A."/>
            <person name="Kohara Y."/>
            <person name="Fujiyama A."/>
            <person name="Anterola A."/>
            <person name="Aoki S."/>
            <person name="Ashton N."/>
            <person name="Barbazuk W.B."/>
            <person name="Barker E."/>
            <person name="Bennetzen J."/>
            <person name="Bezanilla M."/>
            <person name="Blankenship R."/>
            <person name="Cho S.H."/>
            <person name="Dutcher S."/>
            <person name="Estelle M."/>
            <person name="Fawcett J.A."/>
            <person name="Gundlach H."/>
            <person name="Hanada K."/>
            <person name="Heyl A."/>
            <person name="Hicks K.A."/>
            <person name="Hugh J."/>
            <person name="Lohr M."/>
            <person name="Mayer K."/>
            <person name="Melkozernov A."/>
            <person name="Murata T."/>
            <person name="Nelson D."/>
            <person name="Pils B."/>
            <person name="Prigge M."/>
            <person name="Reiss B."/>
            <person name="Renner T."/>
            <person name="Rombauts S."/>
            <person name="Rushton P."/>
            <person name="Sanderfoot A."/>
            <person name="Schween G."/>
            <person name="Shiu S.-H."/>
            <person name="Stueber K."/>
            <person name="Theodoulou F.L."/>
            <person name="Tu H."/>
            <person name="Van de Peer Y."/>
            <person name="Verrier P.J."/>
            <person name="Waters E."/>
            <person name="Wood A."/>
            <person name="Yang L."/>
            <person name="Cove D."/>
            <person name="Cuming A."/>
            <person name="Hasebe M."/>
            <person name="Lucas S."/>
            <person name="Mishler D.B."/>
            <person name="Reski R."/>
            <person name="Grigoriev I."/>
            <person name="Quatrano R.S."/>
            <person name="Boore J.L."/>
        </authorList>
    </citation>
    <scope>NUCLEOTIDE SEQUENCE [LARGE SCALE GENOMIC DNA]</scope>
    <source>
        <strain evidence="3 4">cv. Gransden 2004</strain>
    </source>
</reference>
<dbReference type="EMBL" id="ABEU02000004">
    <property type="protein sequence ID" value="PNR55371.1"/>
    <property type="molecule type" value="Genomic_DNA"/>
</dbReference>
<dbReference type="Gramene" id="Pp3c4_15620V3.3">
    <property type="protein sequence ID" value="PAC:32921490.CDS.1"/>
    <property type="gene ID" value="Pp3c4_15620"/>
</dbReference>
<accession>A0A2K1KNN0</accession>
<sequence>MNKFNLPRRNIQKERRQKRAERKKAKLTSAASRVSCADDSCCASTAVSLKVSTVNAHSGYLSGKKKAKLMKKWRRAQKEALQSGLVTIEDVEMMIADDEGSADQQELQPKLPKAARAFSMKKRAKLRPKIFSSKEVAPASSVAGAEGGEDAMLQ</sequence>
<feature type="region of interest" description="Disordered" evidence="1">
    <location>
        <begin position="134"/>
        <end position="154"/>
    </location>
</feature>
<dbReference type="Gramene" id="Pp3c4_15620V3.1">
    <property type="protein sequence ID" value="PAC:32921488.CDS.1"/>
    <property type="gene ID" value="Pp3c4_15620"/>
</dbReference>
<dbReference type="PANTHER" id="PTHR36709">
    <property type="entry name" value="OS02G0604100 PROTEIN"/>
    <property type="match status" value="1"/>
</dbReference>
<dbReference type="RefSeq" id="XP_024374406.1">
    <property type="nucleotide sequence ID" value="XM_024518638.2"/>
</dbReference>
<evidence type="ECO:0000313" key="2">
    <source>
        <dbReference type="EMBL" id="PNR55371.1"/>
    </source>
</evidence>
<keyword evidence="4" id="KW-1185">Reference proteome</keyword>
<evidence type="ECO:0000313" key="3">
    <source>
        <dbReference type="EnsemblPlants" id="PAC:32921488.CDS.1"/>
    </source>
</evidence>
<protein>
    <submittedName>
        <fullName evidence="2 3">Uncharacterized protein</fullName>
    </submittedName>
</protein>
<evidence type="ECO:0000313" key="4">
    <source>
        <dbReference type="Proteomes" id="UP000006727"/>
    </source>
</evidence>
<name>A0A2K1KNN0_PHYPA</name>
<gene>
    <name evidence="3" type="primary">LOC112281766</name>
    <name evidence="2" type="ORF">PHYPA_006268</name>
</gene>
<dbReference type="EnsemblPlants" id="Pp3c4_15620V3.2">
    <property type="protein sequence ID" value="PAC:32921489.CDS.1"/>
    <property type="gene ID" value="Pp3c4_15620"/>
</dbReference>
<dbReference type="AlphaFoldDB" id="A0A2K1KNN0"/>
<feature type="compositionally biased region" description="Basic residues" evidence="1">
    <location>
        <begin position="15"/>
        <end position="26"/>
    </location>
</feature>
<evidence type="ECO:0000256" key="1">
    <source>
        <dbReference type="SAM" id="MobiDB-lite"/>
    </source>
</evidence>
<reference evidence="2 4" key="2">
    <citation type="journal article" date="2018" name="Plant J.">
        <title>The Physcomitrella patens chromosome-scale assembly reveals moss genome structure and evolution.</title>
        <authorList>
            <person name="Lang D."/>
            <person name="Ullrich K.K."/>
            <person name="Murat F."/>
            <person name="Fuchs J."/>
            <person name="Jenkins J."/>
            <person name="Haas F.B."/>
            <person name="Piednoel M."/>
            <person name="Gundlach H."/>
            <person name="Van Bel M."/>
            <person name="Meyberg R."/>
            <person name="Vives C."/>
            <person name="Morata J."/>
            <person name="Symeonidi A."/>
            <person name="Hiss M."/>
            <person name="Muchero W."/>
            <person name="Kamisugi Y."/>
            <person name="Saleh O."/>
            <person name="Blanc G."/>
            <person name="Decker E.L."/>
            <person name="van Gessel N."/>
            <person name="Grimwood J."/>
            <person name="Hayes R.D."/>
            <person name="Graham S.W."/>
            <person name="Gunter L.E."/>
            <person name="McDaniel S.F."/>
            <person name="Hoernstein S.N.W."/>
            <person name="Larsson A."/>
            <person name="Li F.W."/>
            <person name="Perroud P.F."/>
            <person name="Phillips J."/>
            <person name="Ranjan P."/>
            <person name="Rokshar D.S."/>
            <person name="Rothfels C.J."/>
            <person name="Schneider L."/>
            <person name="Shu S."/>
            <person name="Stevenson D.W."/>
            <person name="Thummler F."/>
            <person name="Tillich M."/>
            <person name="Villarreal Aguilar J.C."/>
            <person name="Widiez T."/>
            <person name="Wong G.K."/>
            <person name="Wymore A."/>
            <person name="Zhang Y."/>
            <person name="Zimmer A.D."/>
            <person name="Quatrano R.S."/>
            <person name="Mayer K.F.X."/>
            <person name="Goodstein D."/>
            <person name="Casacuberta J.M."/>
            <person name="Vandepoele K."/>
            <person name="Reski R."/>
            <person name="Cuming A.C."/>
            <person name="Tuskan G.A."/>
            <person name="Maumus F."/>
            <person name="Salse J."/>
            <person name="Schmutz J."/>
            <person name="Rensing S.A."/>
        </authorList>
    </citation>
    <scope>NUCLEOTIDE SEQUENCE [LARGE SCALE GENOMIC DNA]</scope>
    <source>
        <strain evidence="3 4">cv. Gransden 2004</strain>
    </source>
</reference>
<feature type="region of interest" description="Disordered" evidence="1">
    <location>
        <begin position="1"/>
        <end position="30"/>
    </location>
</feature>
<dbReference type="EnsemblPlants" id="Pp3c4_15620V3.3">
    <property type="protein sequence ID" value="PAC:32921490.CDS.1"/>
    <property type="gene ID" value="Pp3c4_15620"/>
</dbReference>
<dbReference type="GeneID" id="112281766"/>
<organism evidence="2">
    <name type="scientific">Physcomitrium patens</name>
    <name type="common">Spreading-leaved earth moss</name>
    <name type="synonym">Physcomitrella patens</name>
    <dbReference type="NCBI Taxonomy" id="3218"/>
    <lineage>
        <taxon>Eukaryota</taxon>
        <taxon>Viridiplantae</taxon>
        <taxon>Streptophyta</taxon>
        <taxon>Embryophyta</taxon>
        <taxon>Bryophyta</taxon>
        <taxon>Bryophytina</taxon>
        <taxon>Bryopsida</taxon>
        <taxon>Funariidae</taxon>
        <taxon>Funariales</taxon>
        <taxon>Funariaceae</taxon>
        <taxon>Physcomitrium</taxon>
    </lineage>
</organism>
<reference evidence="3" key="3">
    <citation type="submission" date="2020-12" db="UniProtKB">
        <authorList>
            <consortium name="EnsemblPlants"/>
        </authorList>
    </citation>
    <scope>IDENTIFICATION</scope>
</reference>
<proteinExistence type="predicted"/>
<dbReference type="EnsemblPlants" id="Pp3c4_15620V3.1">
    <property type="protein sequence ID" value="PAC:32921488.CDS.1"/>
    <property type="gene ID" value="Pp3c4_15620"/>
</dbReference>
<dbReference type="Proteomes" id="UP000006727">
    <property type="component" value="Chromosome 4"/>
</dbReference>
<dbReference type="OrthoDB" id="775892at2759"/>
<dbReference type="PaxDb" id="3218-PP1S13_376V6.1"/>
<dbReference type="OMA" id="KTQDANR"/>
<dbReference type="PANTHER" id="PTHR36709:SF1">
    <property type="entry name" value="OS02G0604100 PROTEIN"/>
    <property type="match status" value="1"/>
</dbReference>
<dbReference type="Gramene" id="Pp3c4_15620V3.2">
    <property type="protein sequence ID" value="PAC:32921489.CDS.1"/>
    <property type="gene ID" value="Pp3c4_15620"/>
</dbReference>